<dbReference type="PANTHER" id="PTHR46411">
    <property type="entry name" value="FAMILY ATPASE, PUTATIVE-RELATED"/>
    <property type="match status" value="1"/>
</dbReference>
<feature type="domain" description="AAA+ ATPase lid" evidence="2">
    <location>
        <begin position="262"/>
        <end position="351"/>
    </location>
</feature>
<sequence>MPQTKSVLSRTLRYTQSSMPLNICSASFSAATEEENFQTVAEDRYIIDMKTYKRLHPDSNEYLNNDPRRKTLDERVMARDQPPQEPFSLLMPPRVTGFNLRRKKWFDLSVDRISHVEWNEDIFESLAIDSKFRDLIEALVSSYVEPEYSADLIAGKGNRLILLLHGGPGTGKTLTAESVTEIAERPLYRVTCGDVGIKPEEVEKYLEMLDEADVFLEQRGLEDLNRNALVSAFLRVVEYFEGILILTTNRSRIQLALHYPPLGEEQRRTIWETFIQRLDGFDEDAVDVENLMGSLDVLQNEKLNGRQIRNAITTARQYAKWKREVFKYDHLKDVIEVVWARFDNYLENIHRGGLMQL</sequence>
<dbReference type="SUPFAM" id="SSF52540">
    <property type="entry name" value="P-loop containing nucleoside triphosphate hydrolases"/>
    <property type="match status" value="1"/>
</dbReference>
<dbReference type="InterPro" id="IPR027417">
    <property type="entry name" value="P-loop_NTPase"/>
</dbReference>
<dbReference type="Pfam" id="PF23232">
    <property type="entry name" value="AAA_lid_13"/>
    <property type="match status" value="1"/>
</dbReference>
<proteinExistence type="predicted"/>
<dbReference type="GO" id="GO:0016887">
    <property type="term" value="F:ATP hydrolysis activity"/>
    <property type="evidence" value="ECO:0007669"/>
    <property type="project" value="InterPro"/>
</dbReference>
<dbReference type="Pfam" id="PF00004">
    <property type="entry name" value="AAA"/>
    <property type="match status" value="1"/>
</dbReference>
<dbReference type="EMBL" id="MOOB01000025">
    <property type="protein sequence ID" value="OQE84998.1"/>
    <property type="molecule type" value="Genomic_DNA"/>
</dbReference>
<evidence type="ECO:0000313" key="4">
    <source>
        <dbReference type="Proteomes" id="UP000191691"/>
    </source>
</evidence>
<dbReference type="Proteomes" id="UP000191691">
    <property type="component" value="Unassembled WGS sequence"/>
</dbReference>
<dbReference type="PANTHER" id="PTHR46411:SF2">
    <property type="entry name" value="AAA+ ATPASE DOMAIN-CONTAINING PROTEIN"/>
    <property type="match status" value="1"/>
</dbReference>
<organism evidence="3 4">
    <name type="scientific">Penicillium nalgiovense</name>
    <dbReference type="NCBI Taxonomy" id="60175"/>
    <lineage>
        <taxon>Eukaryota</taxon>
        <taxon>Fungi</taxon>
        <taxon>Dikarya</taxon>
        <taxon>Ascomycota</taxon>
        <taxon>Pezizomycotina</taxon>
        <taxon>Eurotiomycetes</taxon>
        <taxon>Eurotiomycetidae</taxon>
        <taxon>Eurotiales</taxon>
        <taxon>Aspergillaceae</taxon>
        <taxon>Penicillium</taxon>
    </lineage>
</organism>
<feature type="domain" description="ATPase AAA-type core" evidence="1">
    <location>
        <begin position="162"/>
        <end position="251"/>
    </location>
</feature>
<evidence type="ECO:0000313" key="3">
    <source>
        <dbReference type="EMBL" id="OQE84998.1"/>
    </source>
</evidence>
<protein>
    <submittedName>
        <fullName evidence="3">Uncharacterized protein</fullName>
    </submittedName>
</protein>
<evidence type="ECO:0000259" key="1">
    <source>
        <dbReference type="Pfam" id="PF00004"/>
    </source>
</evidence>
<dbReference type="OMA" id="HICEIEW"/>
<gene>
    <name evidence="3" type="ORF">PENNAL_c0025G02590</name>
</gene>
<keyword evidence="4" id="KW-1185">Reference proteome</keyword>
<evidence type="ECO:0000259" key="2">
    <source>
        <dbReference type="Pfam" id="PF23232"/>
    </source>
</evidence>
<name>A0A1V6YCG3_PENNA</name>
<dbReference type="InterPro" id="IPR056599">
    <property type="entry name" value="AAA_lid_fung"/>
</dbReference>
<accession>A0A1V6YCG3</accession>
<comment type="caution">
    <text evidence="3">The sequence shown here is derived from an EMBL/GenBank/DDBJ whole genome shotgun (WGS) entry which is preliminary data.</text>
</comment>
<dbReference type="GO" id="GO:0005524">
    <property type="term" value="F:ATP binding"/>
    <property type="evidence" value="ECO:0007669"/>
    <property type="project" value="InterPro"/>
</dbReference>
<dbReference type="InterPro" id="IPR003959">
    <property type="entry name" value="ATPase_AAA_core"/>
</dbReference>
<dbReference type="Gene3D" id="3.40.50.300">
    <property type="entry name" value="P-loop containing nucleotide triphosphate hydrolases"/>
    <property type="match status" value="1"/>
</dbReference>
<dbReference type="AlphaFoldDB" id="A0A1V6YCG3"/>
<reference evidence="4" key="1">
    <citation type="journal article" date="2017" name="Nat. Microbiol.">
        <title>Global analysis of biosynthetic gene clusters reveals vast potential of secondary metabolite production in Penicillium species.</title>
        <authorList>
            <person name="Nielsen J.C."/>
            <person name="Grijseels S."/>
            <person name="Prigent S."/>
            <person name="Ji B."/>
            <person name="Dainat J."/>
            <person name="Nielsen K.F."/>
            <person name="Frisvad J.C."/>
            <person name="Workman M."/>
            <person name="Nielsen J."/>
        </authorList>
    </citation>
    <scope>NUCLEOTIDE SEQUENCE [LARGE SCALE GENOMIC DNA]</scope>
    <source>
        <strain evidence="4">IBT 13039</strain>
    </source>
</reference>